<keyword evidence="1" id="KW-0472">Membrane</keyword>
<dbReference type="EMBL" id="CP076752">
    <property type="protein sequence ID" value="QWW24751.1"/>
    <property type="molecule type" value="Genomic_DNA"/>
</dbReference>
<evidence type="ECO:0000256" key="1">
    <source>
        <dbReference type="SAM" id="Phobius"/>
    </source>
</evidence>
<evidence type="ECO:0000313" key="2">
    <source>
        <dbReference type="EMBL" id="QWW24751.1"/>
    </source>
</evidence>
<feature type="transmembrane region" description="Helical" evidence="1">
    <location>
        <begin position="78"/>
        <end position="103"/>
    </location>
</feature>
<dbReference type="AlphaFoldDB" id="A0A8F2W5Y6"/>
<dbReference type="Pfam" id="PF12716">
    <property type="entry name" value="Apq12"/>
    <property type="match status" value="1"/>
</dbReference>
<feature type="transmembrane region" description="Helical" evidence="1">
    <location>
        <begin position="54"/>
        <end position="71"/>
    </location>
</feature>
<reference evidence="2" key="1">
    <citation type="submission" date="2021-06" db="EMBL/GenBank/DDBJ databases">
        <title>Candida auris outbreak in lebanese hospital.</title>
        <authorList>
            <person name="Finianos M."/>
        </authorList>
    </citation>
    <scope>NUCLEOTIDE SEQUENCE</scope>
    <source>
        <strain evidence="2">CA7LBN</strain>
    </source>
</reference>
<name>A0A8F2W5Y6_CANAR</name>
<accession>A0A8F2W5Y6</accession>
<organism evidence="2">
    <name type="scientific">Candidozyma auris</name>
    <name type="common">Yeast</name>
    <name type="synonym">Candida auris</name>
    <dbReference type="NCBI Taxonomy" id="498019"/>
    <lineage>
        <taxon>Eukaryota</taxon>
        <taxon>Fungi</taxon>
        <taxon>Dikarya</taxon>
        <taxon>Ascomycota</taxon>
        <taxon>Saccharomycotina</taxon>
        <taxon>Pichiomycetes</taxon>
        <taxon>Metschnikowiaceae</taxon>
        <taxon>Candidozyma</taxon>
    </lineage>
</organism>
<proteinExistence type="predicted"/>
<protein>
    <submittedName>
        <fullName evidence="2">Uncharacterized protein</fullName>
    </submittedName>
</protein>
<gene>
    <name evidence="2" type="ORF">CA7LBN_003608</name>
</gene>
<dbReference type="Proteomes" id="UP000825438">
    <property type="component" value="Chromosome IV"/>
</dbReference>
<sequence>MIITGSGKGSPTKRGESTYDALAFAGSRAIDVLVFAMSNIIMALGYFFVNYPQASTLAISFVAIYITYKMFRRILRFFVNVVITMIKLTTVSLVLLMLLAVYVRGFERFFTKDIYFIKELLFSKVEASDQAFKQYAYKIMNDDGSDYLHGVKDFFERSSFHIDESYINQFAGSPDSIRESLNRGFESVQGAFGEEGLRNLNNFLNNLNH</sequence>
<keyword evidence="1" id="KW-0812">Transmembrane</keyword>
<dbReference type="InterPro" id="IPR024316">
    <property type="entry name" value="APQ12"/>
</dbReference>
<keyword evidence="1" id="KW-1133">Transmembrane helix</keyword>